<evidence type="ECO:0000313" key="5">
    <source>
        <dbReference type="Proteomes" id="UP001165145"/>
    </source>
</evidence>
<organism evidence="3 5">
    <name type="scientific">Pectobacterium carotovorum subsp. carotovorum</name>
    <name type="common">Erwinia carotovora subsp. carotovora</name>
    <dbReference type="NCBI Taxonomy" id="555"/>
    <lineage>
        <taxon>Bacteria</taxon>
        <taxon>Pseudomonadati</taxon>
        <taxon>Pseudomonadota</taxon>
        <taxon>Gammaproteobacteria</taxon>
        <taxon>Enterobacterales</taxon>
        <taxon>Pectobacteriaceae</taxon>
        <taxon>Pectobacterium</taxon>
    </lineage>
</organism>
<evidence type="ECO:0000313" key="4">
    <source>
        <dbReference type="Proteomes" id="UP001058167"/>
    </source>
</evidence>
<dbReference type="Proteomes" id="UP001165145">
    <property type="component" value="Unassembled WGS sequence"/>
</dbReference>
<dbReference type="Proteomes" id="UP001058167">
    <property type="component" value="Unassembled WGS sequence"/>
</dbReference>
<sequence>MKYIVSGGATLSFPDGTRFELQAGIHDSNNLPESVRKHWAFTSYAKPLDKSEVEKEKQTEDLSAQLAVLSEENESLKTQLAAQSQISEDLSAQLAGKDTELAGLQEQLSAALAAAEKGANAKK</sequence>
<accession>A0AAI9L3A9</accession>
<comment type="caution">
    <text evidence="3">The sequence shown here is derived from an EMBL/GenBank/DDBJ whole genome shotgun (WGS) entry which is preliminary data.</text>
</comment>
<reference evidence="3" key="2">
    <citation type="submission" date="2023-02" db="EMBL/GenBank/DDBJ databases">
        <title>Pectobacterium carotovorum subsp. carotovorum NBRC 12380.</title>
        <authorList>
            <person name="Ichikawa N."/>
            <person name="Sato H."/>
            <person name="Tonouchi N."/>
        </authorList>
    </citation>
    <scope>NUCLEOTIDE SEQUENCE</scope>
    <source>
        <strain evidence="3">NBRC 12380</strain>
    </source>
</reference>
<keyword evidence="1" id="KW-0175">Coiled coil</keyword>
<evidence type="ECO:0000313" key="3">
    <source>
        <dbReference type="EMBL" id="GLV70422.1"/>
    </source>
</evidence>
<proteinExistence type="predicted"/>
<dbReference type="EMBL" id="BRLF01000006">
    <property type="protein sequence ID" value="GKX47978.1"/>
    <property type="molecule type" value="Genomic_DNA"/>
</dbReference>
<reference evidence="2" key="1">
    <citation type="submission" date="2022-06" db="EMBL/GenBank/DDBJ databases">
        <title>Draft genome sequences of Pectobacterium carotovorum subsp. carotovorum str. NBRC12380.</title>
        <authorList>
            <person name="Wakabayashi Y."/>
            <person name="Kojima K."/>
        </authorList>
    </citation>
    <scope>NUCLEOTIDE SEQUENCE</scope>
    <source>
        <strain evidence="2">NBRC 12380</strain>
    </source>
</reference>
<feature type="coiled-coil region" evidence="1">
    <location>
        <begin position="59"/>
        <end position="107"/>
    </location>
</feature>
<protein>
    <submittedName>
        <fullName evidence="3">Uncharacterized protein</fullName>
    </submittedName>
</protein>
<dbReference type="RefSeq" id="WP_261867018.1">
    <property type="nucleotide sequence ID" value="NZ_BRLF01000006.1"/>
</dbReference>
<keyword evidence="4" id="KW-1185">Reference proteome</keyword>
<gene>
    <name evidence="3" type="ORF">Pcaca03_28660</name>
    <name evidence="2" type="ORF">SOASR016_27300</name>
</gene>
<evidence type="ECO:0000313" key="2">
    <source>
        <dbReference type="EMBL" id="GKX47978.1"/>
    </source>
</evidence>
<dbReference type="AlphaFoldDB" id="A0AAI9L3A9"/>
<dbReference type="EMBL" id="BSRL01000006">
    <property type="protein sequence ID" value="GLV70422.1"/>
    <property type="molecule type" value="Genomic_DNA"/>
</dbReference>
<evidence type="ECO:0000256" key="1">
    <source>
        <dbReference type="SAM" id="Coils"/>
    </source>
</evidence>
<name>A0AAI9L3A9_PECCC</name>